<dbReference type="PANTHER" id="PTHR33990">
    <property type="entry name" value="PROTEIN YJDN-RELATED"/>
    <property type="match status" value="1"/>
</dbReference>
<keyword evidence="3" id="KW-1185">Reference proteome</keyword>
<reference evidence="2 3" key="1">
    <citation type="submission" date="2018-11" db="EMBL/GenBank/DDBJ databases">
        <title>Draft genome sequence of Ferruginibacter sp. BO-59.</title>
        <authorList>
            <person name="Im W.T."/>
        </authorList>
    </citation>
    <scope>NUCLEOTIDE SEQUENCE [LARGE SCALE GENOMIC DNA]</scope>
    <source>
        <strain evidence="2 3">BO-59</strain>
    </source>
</reference>
<dbReference type="EMBL" id="RJJR01000009">
    <property type="protein sequence ID" value="RNI35704.1"/>
    <property type="molecule type" value="Genomic_DNA"/>
</dbReference>
<protein>
    <recommendedName>
        <fullName evidence="1">PhnB-like domain-containing protein</fullName>
    </recommendedName>
</protein>
<feature type="domain" description="PhnB-like" evidence="1">
    <location>
        <begin position="4"/>
        <end position="134"/>
    </location>
</feature>
<dbReference type="RefSeq" id="WP_123120984.1">
    <property type="nucleotide sequence ID" value="NZ_RJJR01000009.1"/>
</dbReference>
<gene>
    <name evidence="2" type="ORF">EFY79_12135</name>
</gene>
<dbReference type="OrthoDB" id="9795306at2"/>
<comment type="caution">
    <text evidence="2">The sequence shown here is derived from an EMBL/GenBank/DDBJ whole genome shotgun (WGS) entry which is preliminary data.</text>
</comment>
<dbReference type="AlphaFoldDB" id="A0A3M9ND57"/>
<dbReference type="SUPFAM" id="SSF54593">
    <property type="entry name" value="Glyoxalase/Bleomycin resistance protein/Dihydroxybiphenyl dioxygenase"/>
    <property type="match status" value="1"/>
</dbReference>
<dbReference type="InterPro" id="IPR028973">
    <property type="entry name" value="PhnB-like"/>
</dbReference>
<evidence type="ECO:0000259" key="1">
    <source>
        <dbReference type="Pfam" id="PF06983"/>
    </source>
</evidence>
<dbReference type="Gene3D" id="3.10.180.10">
    <property type="entry name" value="2,3-Dihydroxybiphenyl 1,2-Dioxygenase, domain 1"/>
    <property type="match status" value="1"/>
</dbReference>
<name>A0A3M9ND57_9BACT</name>
<accession>A0A3M9ND57</accession>
<proteinExistence type="predicted"/>
<sequence length="142" mass="16143">MLQTTPFILFDGNCKEAMTFYQECLGGELTLIKLGDTPMKEQFPLEKHDRIIYGQLINGDINLSATDWMASPTLEPKQGNTFSIYLTGETYDELKPAFDKLAVEADKDTRTFMELNNTSFGVYGQFTDRYGVAWIFRGANQK</sequence>
<evidence type="ECO:0000313" key="3">
    <source>
        <dbReference type="Proteomes" id="UP000267223"/>
    </source>
</evidence>
<dbReference type="PANTHER" id="PTHR33990:SF1">
    <property type="entry name" value="PROTEIN YJDN"/>
    <property type="match status" value="1"/>
</dbReference>
<dbReference type="Pfam" id="PF06983">
    <property type="entry name" value="3-dmu-9_3-mt"/>
    <property type="match status" value="1"/>
</dbReference>
<dbReference type="InterPro" id="IPR029068">
    <property type="entry name" value="Glyas_Bleomycin-R_OHBP_Dase"/>
</dbReference>
<dbReference type="Proteomes" id="UP000267223">
    <property type="component" value="Unassembled WGS sequence"/>
</dbReference>
<evidence type="ECO:0000313" key="2">
    <source>
        <dbReference type="EMBL" id="RNI35704.1"/>
    </source>
</evidence>
<organism evidence="2 3">
    <name type="scientific">Hanamia caeni</name>
    <dbReference type="NCBI Taxonomy" id="2294116"/>
    <lineage>
        <taxon>Bacteria</taxon>
        <taxon>Pseudomonadati</taxon>
        <taxon>Bacteroidota</taxon>
        <taxon>Chitinophagia</taxon>
        <taxon>Chitinophagales</taxon>
        <taxon>Chitinophagaceae</taxon>
        <taxon>Hanamia</taxon>
    </lineage>
</organism>